<dbReference type="AlphaFoldDB" id="A0A397KUU0"/>
<keyword evidence="1" id="KW-0863">Zinc-finger</keyword>
<dbReference type="PANTHER" id="PTHR31973">
    <property type="entry name" value="POLYPROTEIN, PUTATIVE-RELATED"/>
    <property type="match status" value="1"/>
</dbReference>
<reference evidence="4" key="1">
    <citation type="submission" date="2018-06" db="EMBL/GenBank/DDBJ databases">
        <title>WGS assembly of Brassica rapa FPsc.</title>
        <authorList>
            <person name="Bowman J."/>
            <person name="Kohchi T."/>
            <person name="Yamato K."/>
            <person name="Jenkins J."/>
            <person name="Shu S."/>
            <person name="Ishizaki K."/>
            <person name="Yamaoka S."/>
            <person name="Nishihama R."/>
            <person name="Nakamura Y."/>
            <person name="Berger F."/>
            <person name="Adam C."/>
            <person name="Aki S."/>
            <person name="Althoff F."/>
            <person name="Araki T."/>
            <person name="Arteaga-Vazquez M."/>
            <person name="Balasubrmanian S."/>
            <person name="Bauer D."/>
            <person name="Boehm C."/>
            <person name="Briginshaw L."/>
            <person name="Caballero-Perez J."/>
            <person name="Catarino B."/>
            <person name="Chen F."/>
            <person name="Chiyoda S."/>
            <person name="Chovatia M."/>
            <person name="Davies K."/>
            <person name="Delmans M."/>
            <person name="Demura T."/>
            <person name="Dierschke T."/>
            <person name="Dolan L."/>
            <person name="Dorantes-Acosta A."/>
            <person name="Eklund D."/>
            <person name="Florent S."/>
            <person name="Flores-Sandoval E."/>
            <person name="Fujiyama A."/>
            <person name="Fukuzawa H."/>
            <person name="Galik B."/>
            <person name="Grimanelli D."/>
            <person name="Grimwood J."/>
            <person name="Grossniklaus U."/>
            <person name="Hamada T."/>
            <person name="Haseloff J."/>
            <person name="Hetherington A."/>
            <person name="Higo A."/>
            <person name="Hirakawa Y."/>
            <person name="Hundley H."/>
            <person name="Ikeda Y."/>
            <person name="Inoue K."/>
            <person name="Inoue S."/>
            <person name="Ishida S."/>
            <person name="Jia Q."/>
            <person name="Kakita M."/>
            <person name="Kanazawa T."/>
            <person name="Kawai Y."/>
            <person name="Kawashima T."/>
            <person name="Kennedy M."/>
            <person name="Kinose K."/>
            <person name="Kinoshita T."/>
            <person name="Kohara Y."/>
            <person name="Koide E."/>
            <person name="Komatsu K."/>
            <person name="Kopischke S."/>
            <person name="Kubo M."/>
            <person name="Kyozuka J."/>
            <person name="Lagercrantz U."/>
            <person name="Lin S."/>
            <person name="Lindquist E."/>
            <person name="Lipzen A."/>
            <person name="Lu C."/>
            <person name="Luna E."/>
            <person name="Martienssen R."/>
            <person name="Minamino N."/>
            <person name="Mizutani M."/>
            <person name="Mizutani M."/>
            <person name="Mochizuki N."/>
            <person name="Monte I."/>
            <person name="Mosher R."/>
            <person name="Nagasaki H."/>
            <person name="Nakagami H."/>
            <person name="Naramoto S."/>
            <person name="Nishitani K."/>
            <person name="Ohtani M."/>
            <person name="Okamoto T."/>
            <person name="Okumura M."/>
            <person name="Phillips J."/>
            <person name="Pollak B."/>
            <person name="Reinders A."/>
            <person name="Roevekamp M."/>
            <person name="Sano R."/>
            <person name="Sawa S."/>
            <person name="Schmid M."/>
            <person name="Shirakawa M."/>
            <person name="Solano R."/>
            <person name="Spunde A."/>
            <person name="Suetsugu N."/>
            <person name="Sugano S."/>
            <person name="Sugiyama A."/>
            <person name="Sun R."/>
            <person name="Suzuki Y."/>
            <person name="Takenaka M."/>
            <person name="Takezawa D."/>
            <person name="Tomogane H."/>
            <person name="Tsuzuki M."/>
            <person name="Ueda T."/>
            <person name="Umeda M."/>
            <person name="Ward J."/>
            <person name="Watanabe Y."/>
            <person name="Yazaki K."/>
            <person name="Yokoyama R."/>
            <person name="Yoshitake Y."/>
            <person name="Yotsui I."/>
            <person name="Zachgo S."/>
            <person name="Schmutz J."/>
        </authorList>
    </citation>
    <scope>NUCLEOTIDE SEQUENCE [LARGE SCALE GENOMIC DNA]</scope>
</reference>
<keyword evidence="1" id="KW-0862">Zinc</keyword>
<evidence type="ECO:0000256" key="1">
    <source>
        <dbReference type="PROSITE-ProRule" id="PRU00325"/>
    </source>
</evidence>
<dbReference type="EMBL" id="KZ868638">
    <property type="protein sequence ID" value="RIA04096.1"/>
    <property type="molecule type" value="Genomic_DNA"/>
</dbReference>
<dbReference type="InterPro" id="IPR007527">
    <property type="entry name" value="Znf_SWIM"/>
</dbReference>
<dbReference type="GO" id="GO:0008270">
    <property type="term" value="F:zinc ion binding"/>
    <property type="evidence" value="ECO:0007669"/>
    <property type="project" value="UniProtKB-KW"/>
</dbReference>
<name>A0A397KUU0_BRACM</name>
<dbReference type="Pfam" id="PF10551">
    <property type="entry name" value="MULE"/>
    <property type="match status" value="1"/>
</dbReference>
<dbReference type="InterPro" id="IPR018289">
    <property type="entry name" value="MULE_transposase_dom"/>
</dbReference>
<dbReference type="PANTHER" id="PTHR31973:SF187">
    <property type="entry name" value="MUTATOR TRANSPOSASE MUDRA PROTEIN"/>
    <property type="match status" value="1"/>
</dbReference>
<feature type="compositionally biased region" description="Basic and acidic residues" evidence="2">
    <location>
        <begin position="49"/>
        <end position="66"/>
    </location>
</feature>
<evidence type="ECO:0000313" key="4">
    <source>
        <dbReference type="EMBL" id="RIA04096.1"/>
    </source>
</evidence>
<feature type="region of interest" description="Disordered" evidence="2">
    <location>
        <begin position="151"/>
        <end position="183"/>
    </location>
</feature>
<organism evidence="4">
    <name type="scientific">Brassica campestris</name>
    <name type="common">Field mustard</name>
    <dbReference type="NCBI Taxonomy" id="3711"/>
    <lineage>
        <taxon>Eukaryota</taxon>
        <taxon>Viridiplantae</taxon>
        <taxon>Streptophyta</taxon>
        <taxon>Embryophyta</taxon>
        <taxon>Tracheophyta</taxon>
        <taxon>Spermatophyta</taxon>
        <taxon>Magnoliopsida</taxon>
        <taxon>eudicotyledons</taxon>
        <taxon>Gunneridae</taxon>
        <taxon>Pentapetalae</taxon>
        <taxon>rosids</taxon>
        <taxon>malvids</taxon>
        <taxon>Brassicales</taxon>
        <taxon>Brassicaceae</taxon>
        <taxon>Brassiceae</taxon>
        <taxon>Brassica</taxon>
    </lineage>
</organism>
<dbReference type="InterPro" id="IPR004332">
    <property type="entry name" value="Transposase_MuDR"/>
</dbReference>
<dbReference type="PROSITE" id="PS50966">
    <property type="entry name" value="ZF_SWIM"/>
    <property type="match status" value="1"/>
</dbReference>
<dbReference type="Pfam" id="PF03108">
    <property type="entry name" value="DBD_Tnp_Mut"/>
    <property type="match status" value="1"/>
</dbReference>
<protein>
    <recommendedName>
        <fullName evidence="3">SWIM-type domain-containing protein</fullName>
    </recommendedName>
</protein>
<gene>
    <name evidence="4" type="ORF">BRARA_K01701</name>
</gene>
<accession>A0A397KUU0</accession>
<keyword evidence="1" id="KW-0479">Metal-binding</keyword>
<dbReference type="Proteomes" id="UP000264353">
    <property type="component" value="Unassembled WGS sequence"/>
</dbReference>
<feature type="region of interest" description="Disordered" evidence="2">
    <location>
        <begin position="49"/>
        <end position="88"/>
    </location>
</feature>
<feature type="domain" description="SWIM-type" evidence="3">
    <location>
        <begin position="652"/>
        <end position="684"/>
    </location>
</feature>
<evidence type="ECO:0000256" key="2">
    <source>
        <dbReference type="SAM" id="MobiDB-lite"/>
    </source>
</evidence>
<sequence>MGCVTPAKIIRKESFVGSGVSKEACASTGVSKVDVVNLEDEEFVREVEKVEEKIKSRSKQKRESEQGRGSQSSGGTVDGSGDVDESDIRPRSYDKEFWSPLLKGDFGGSYAVDVVYNADEIVSGLTKNDGPRTYMCTTNNAFDHMVEVGGTSSGKSPKAENFQDSNPWFGNGAEATDVGSGRKPCQRKLEEIDDEEFDIPPMFDDTNYDAAEILDMDVDEDDGKIYVGKVFGSKEDCQIALAIYAIKHQFHFKQTRTKVNSFVMECPDEHCDWRVTAHEVRGCEYYEIRKAQLDHLCPYESRMGYKSKAISRVIVSVYKSKFGEPGKGPVPRELQKLVLEDLRIIASYMKCYRAKEKAVIGIRGTDEDAYSKLPEYLYMLKLANPGTVADIETEADDDGDERFLYLFLAFGASIAGFKKLRPVLVIDGTHLGGKYKGVLLTASGQDANFHIFPLAFGVVDAENEEAWTWFLQKVERILADSPQLAIVSDRASSIATAVARVYPMAHHGACIVHLARNVNSRFSSKGLAKLVTAAAMAHRPREYKELYSKIRATNSACGVYLGNIGVSHWSMAEFRGNRYNIMTSNIAEQLNKALLEGRNRTITELIMFIQRMMTRWFCARRKKAEKHRGLESKIHSVSSWCTSIVGKFEAKDQVMLDEKKCSCKYFENIKILCGHAMIATDRIWLPHTTLVGHCYRTTTWRDTYAGAIYPEGNPRDVDIPEDVRECSLLPLLTKRPAGRRRKNMIPSTGKFPVPKKKKLVPNKCGRCRCEGHNRTNYTNPI</sequence>
<proteinExistence type="predicted"/>
<evidence type="ECO:0000259" key="3">
    <source>
        <dbReference type="PROSITE" id="PS50966"/>
    </source>
</evidence>